<feature type="compositionally biased region" description="Polar residues" evidence="1">
    <location>
        <begin position="430"/>
        <end position="440"/>
    </location>
</feature>
<feature type="compositionally biased region" description="Low complexity" evidence="1">
    <location>
        <begin position="388"/>
        <end position="405"/>
    </location>
</feature>
<dbReference type="EMBL" id="ML993621">
    <property type="protein sequence ID" value="KAF2161152.1"/>
    <property type="molecule type" value="Genomic_DNA"/>
</dbReference>
<organism evidence="2 3">
    <name type="scientific">Zasmidium cellare ATCC 36951</name>
    <dbReference type="NCBI Taxonomy" id="1080233"/>
    <lineage>
        <taxon>Eukaryota</taxon>
        <taxon>Fungi</taxon>
        <taxon>Dikarya</taxon>
        <taxon>Ascomycota</taxon>
        <taxon>Pezizomycotina</taxon>
        <taxon>Dothideomycetes</taxon>
        <taxon>Dothideomycetidae</taxon>
        <taxon>Mycosphaerellales</taxon>
        <taxon>Mycosphaerellaceae</taxon>
        <taxon>Zasmidium</taxon>
    </lineage>
</organism>
<dbReference type="Gene3D" id="3.20.20.80">
    <property type="entry name" value="Glycosidases"/>
    <property type="match status" value="1"/>
</dbReference>
<protein>
    <submittedName>
        <fullName evidence="2">Uncharacterized protein</fullName>
    </submittedName>
</protein>
<feature type="region of interest" description="Disordered" evidence="1">
    <location>
        <begin position="422"/>
        <end position="470"/>
    </location>
</feature>
<dbReference type="RefSeq" id="XP_033662041.1">
    <property type="nucleotide sequence ID" value="XM_033814183.1"/>
</dbReference>
<gene>
    <name evidence="2" type="ORF">M409DRAFT_59411</name>
</gene>
<proteinExistence type="predicted"/>
<evidence type="ECO:0000313" key="3">
    <source>
        <dbReference type="Proteomes" id="UP000799537"/>
    </source>
</evidence>
<accession>A0A6A6C5K4</accession>
<dbReference type="OrthoDB" id="2589715at2759"/>
<dbReference type="AlphaFoldDB" id="A0A6A6C5K4"/>
<evidence type="ECO:0000313" key="2">
    <source>
        <dbReference type="EMBL" id="KAF2161152.1"/>
    </source>
</evidence>
<name>A0A6A6C5K4_ZASCE</name>
<dbReference type="GeneID" id="54567455"/>
<dbReference type="Proteomes" id="UP000799537">
    <property type="component" value="Unassembled WGS sequence"/>
</dbReference>
<evidence type="ECO:0000256" key="1">
    <source>
        <dbReference type="SAM" id="MobiDB-lite"/>
    </source>
</evidence>
<reference evidence="2" key="1">
    <citation type="journal article" date="2020" name="Stud. Mycol.">
        <title>101 Dothideomycetes genomes: a test case for predicting lifestyles and emergence of pathogens.</title>
        <authorList>
            <person name="Haridas S."/>
            <person name="Albert R."/>
            <person name="Binder M."/>
            <person name="Bloem J."/>
            <person name="Labutti K."/>
            <person name="Salamov A."/>
            <person name="Andreopoulos B."/>
            <person name="Baker S."/>
            <person name="Barry K."/>
            <person name="Bills G."/>
            <person name="Bluhm B."/>
            <person name="Cannon C."/>
            <person name="Castanera R."/>
            <person name="Culley D."/>
            <person name="Daum C."/>
            <person name="Ezra D."/>
            <person name="Gonzalez J."/>
            <person name="Henrissat B."/>
            <person name="Kuo A."/>
            <person name="Liang C."/>
            <person name="Lipzen A."/>
            <person name="Lutzoni F."/>
            <person name="Magnuson J."/>
            <person name="Mondo S."/>
            <person name="Nolan M."/>
            <person name="Ohm R."/>
            <person name="Pangilinan J."/>
            <person name="Park H.-J."/>
            <person name="Ramirez L."/>
            <person name="Alfaro M."/>
            <person name="Sun H."/>
            <person name="Tritt A."/>
            <person name="Yoshinaga Y."/>
            <person name="Zwiers L.-H."/>
            <person name="Turgeon B."/>
            <person name="Goodwin S."/>
            <person name="Spatafora J."/>
            <person name="Crous P."/>
            <person name="Grigoriev I."/>
        </authorList>
    </citation>
    <scope>NUCLEOTIDE SEQUENCE</scope>
    <source>
        <strain evidence="2">ATCC 36951</strain>
    </source>
</reference>
<feature type="compositionally biased region" description="Basic and acidic residues" evidence="1">
    <location>
        <begin position="441"/>
        <end position="459"/>
    </location>
</feature>
<sequence length="470" mass="51927">MVTNKLDGLFVQRFYSTTEENTPGSGYNATLGVLLTVKEMGEKYGKYFAVEYIPALTDDYNNVMKPLFESPNYIYQDGRPVLQIWGVGTNATAFPGDKFHDLINRYHSTPENPWIILGVPQTWMEFANTTNDPTGFYEAYQAAEALQSWPVGAWNDVDSLRGALNQYILPGKALLDAWGVKYMGAYHPGTGNRNAARRPGEPIGPLDNRFNGTFFEESIKLFTNDSIKPFANFIAMFDEYTEGSQLVPYIQFKSLPPNPNPGFLGSDDDKNEFFYMQLAGNGTAALHELWVHVRQQLQGQVSCRFPLSLPLHFTVASTHSSSTNSNPTTTRSFDLSIPTSLDHIPIHKRGPQPATRTHHRIMSSKLYTQPRASQMATLTALTQTPTHPSSGDTSPITTSSPPTLTRKPTNNYEEARLAANQSLPADGSDAGTTGPTSPNATKEDLKRWQHEGLFAEKKGGNVAGYHSTSG</sequence>
<keyword evidence="3" id="KW-1185">Reference proteome</keyword>
<feature type="region of interest" description="Disordered" evidence="1">
    <location>
        <begin position="382"/>
        <end position="408"/>
    </location>
</feature>